<evidence type="ECO:0000256" key="4">
    <source>
        <dbReference type="ARBA" id="ARBA00023163"/>
    </source>
</evidence>
<dbReference type="GO" id="GO:0003700">
    <property type="term" value="F:DNA-binding transcription factor activity"/>
    <property type="evidence" value="ECO:0007669"/>
    <property type="project" value="InterPro"/>
</dbReference>
<reference evidence="6 7" key="1">
    <citation type="journal article" date="2012" name="BMC Genomics">
        <title>Comparative genomics of the classical Bordetella subspecies: the evolution and exchange of virulence-associated diversity amongst closely related pathogens.</title>
        <authorList>
            <person name="Park J."/>
            <person name="Zhang Y."/>
            <person name="Buboltz A.M."/>
            <person name="Zhang X."/>
            <person name="Schuster S.C."/>
            <person name="Ahuja U."/>
            <person name="Liu M."/>
            <person name="Miller J.F."/>
            <person name="Sebaihia M."/>
            <person name="Bentley S.D."/>
            <person name="Parkhill J."/>
            <person name="Harvill E.T."/>
        </authorList>
    </citation>
    <scope>NUCLEOTIDE SEQUENCE [LARGE SCALE GENOMIC DNA]</scope>
    <source>
        <strain evidence="6 7">Bpp5</strain>
    </source>
</reference>
<dbReference type="Proteomes" id="UP000008035">
    <property type="component" value="Chromosome"/>
</dbReference>
<dbReference type="RefSeq" id="WP_015040393.1">
    <property type="nucleotide sequence ID" value="NC_018828.1"/>
</dbReference>
<proteinExistence type="inferred from homology"/>
<dbReference type="PANTHER" id="PTHR30537">
    <property type="entry name" value="HTH-TYPE TRANSCRIPTIONAL REGULATOR"/>
    <property type="match status" value="1"/>
</dbReference>
<dbReference type="Pfam" id="PF00126">
    <property type="entry name" value="HTH_1"/>
    <property type="match status" value="1"/>
</dbReference>
<keyword evidence="2" id="KW-0805">Transcription regulation</keyword>
<dbReference type="InterPro" id="IPR036388">
    <property type="entry name" value="WH-like_DNA-bd_sf"/>
</dbReference>
<dbReference type="Gene3D" id="3.40.190.290">
    <property type="match status" value="1"/>
</dbReference>
<dbReference type="EMBL" id="HE965803">
    <property type="protein sequence ID" value="CCJ51005.1"/>
    <property type="molecule type" value="Genomic_DNA"/>
</dbReference>
<feature type="domain" description="HTH lysR-type" evidence="5">
    <location>
        <begin position="1"/>
        <end position="59"/>
    </location>
</feature>
<dbReference type="PROSITE" id="PS50931">
    <property type="entry name" value="HTH_LYSR"/>
    <property type="match status" value="1"/>
</dbReference>
<evidence type="ECO:0000313" key="7">
    <source>
        <dbReference type="Proteomes" id="UP000008035"/>
    </source>
</evidence>
<dbReference type="InterPro" id="IPR058163">
    <property type="entry name" value="LysR-type_TF_proteobact-type"/>
</dbReference>
<dbReference type="KEGG" id="bpar:BN117_3672"/>
<dbReference type="AlphaFoldDB" id="K0MMD2"/>
<dbReference type="Pfam" id="PF03466">
    <property type="entry name" value="LysR_substrate"/>
    <property type="match status" value="1"/>
</dbReference>
<dbReference type="FunFam" id="1.10.10.10:FF:000001">
    <property type="entry name" value="LysR family transcriptional regulator"/>
    <property type="match status" value="1"/>
</dbReference>
<dbReference type="InterPro" id="IPR036390">
    <property type="entry name" value="WH_DNA-bd_sf"/>
</dbReference>
<keyword evidence="4" id="KW-0804">Transcription</keyword>
<dbReference type="SUPFAM" id="SSF53850">
    <property type="entry name" value="Periplasmic binding protein-like II"/>
    <property type="match status" value="1"/>
</dbReference>
<evidence type="ECO:0000259" key="5">
    <source>
        <dbReference type="PROSITE" id="PS50931"/>
    </source>
</evidence>
<evidence type="ECO:0000256" key="2">
    <source>
        <dbReference type="ARBA" id="ARBA00023015"/>
    </source>
</evidence>
<dbReference type="SUPFAM" id="SSF46785">
    <property type="entry name" value="Winged helix' DNA-binding domain"/>
    <property type="match status" value="1"/>
</dbReference>
<dbReference type="PANTHER" id="PTHR30537:SF5">
    <property type="entry name" value="HTH-TYPE TRANSCRIPTIONAL ACTIVATOR TTDR-RELATED"/>
    <property type="match status" value="1"/>
</dbReference>
<dbReference type="InterPro" id="IPR000847">
    <property type="entry name" value="LysR_HTH_N"/>
</dbReference>
<comment type="similarity">
    <text evidence="1">Belongs to the LysR transcriptional regulatory family.</text>
</comment>
<sequence>MSRLEDLETFIHIAEAGSLTQAARRLDRSLQAVSRTLAALEQDLGVQLVHRSTRRLALSEAGQAYYHRIKPAIAAIAQARLDIAERRAAPSGTLRVGAPVLFGPDFLVPVIADYMRTYPQVHVDLQLTDAFADLADEGLDLVVRIGDLPDSGLQGRRLGTLRRVVFGAPAYFAQHGRPTHPEELRQHACIVRTVDPHPGRWAFQIAGKRRTVAVRGAFRANTMAAIYSAVSAGLGIGYSPLWQIQRLLDAGQVETVLEDFEPRPVPIHVLWQENRLMPAKVRAFVDCLVAGVRLEGGEGRGRCRFGRPSADGRRAGGVSC</sequence>
<dbReference type="InterPro" id="IPR005119">
    <property type="entry name" value="LysR_subst-bd"/>
</dbReference>
<protein>
    <submittedName>
        <fullName evidence="6">LysR-family transcriptional regulator</fullName>
    </submittedName>
</protein>
<name>K0MMD2_BORPB</name>
<keyword evidence="3" id="KW-0238">DNA-binding</keyword>
<accession>K0MMD2</accession>
<organism evidence="6 7">
    <name type="scientific">Bordetella parapertussis (strain Bpp5)</name>
    <dbReference type="NCBI Taxonomy" id="1208660"/>
    <lineage>
        <taxon>Bacteria</taxon>
        <taxon>Pseudomonadati</taxon>
        <taxon>Pseudomonadota</taxon>
        <taxon>Betaproteobacteria</taxon>
        <taxon>Burkholderiales</taxon>
        <taxon>Alcaligenaceae</taxon>
        <taxon>Bordetella</taxon>
    </lineage>
</organism>
<evidence type="ECO:0000256" key="1">
    <source>
        <dbReference type="ARBA" id="ARBA00009437"/>
    </source>
</evidence>
<dbReference type="HOGENOM" id="CLU_039613_16_2_4"/>
<dbReference type="CDD" id="cd08422">
    <property type="entry name" value="PBP2_CrgA_like"/>
    <property type="match status" value="1"/>
</dbReference>
<evidence type="ECO:0000313" key="6">
    <source>
        <dbReference type="EMBL" id="CCJ51005.1"/>
    </source>
</evidence>
<gene>
    <name evidence="6" type="ordered locus">BN117_3672</name>
</gene>
<dbReference type="Gene3D" id="1.10.10.10">
    <property type="entry name" value="Winged helix-like DNA-binding domain superfamily/Winged helix DNA-binding domain"/>
    <property type="match status" value="1"/>
</dbReference>
<dbReference type="GO" id="GO:0003677">
    <property type="term" value="F:DNA binding"/>
    <property type="evidence" value="ECO:0007669"/>
    <property type="project" value="UniProtKB-KW"/>
</dbReference>
<evidence type="ECO:0000256" key="3">
    <source>
        <dbReference type="ARBA" id="ARBA00023125"/>
    </source>
</evidence>